<evidence type="ECO:0000256" key="3">
    <source>
        <dbReference type="PROSITE-ProRule" id="PRU00284"/>
    </source>
</evidence>
<keyword evidence="1" id="KW-0145">Chemotaxis</keyword>
<dbReference type="Proteomes" id="UP000290657">
    <property type="component" value="Unassembled WGS sequence"/>
</dbReference>
<dbReference type="PANTHER" id="PTHR43531">
    <property type="entry name" value="PROTEIN ICFG"/>
    <property type="match status" value="1"/>
</dbReference>
<dbReference type="InterPro" id="IPR004089">
    <property type="entry name" value="MCPsignal_dom"/>
</dbReference>
<proteinExistence type="inferred from homology"/>
<feature type="coiled-coil region" evidence="4">
    <location>
        <begin position="586"/>
        <end position="645"/>
    </location>
</feature>
<evidence type="ECO:0000313" key="8">
    <source>
        <dbReference type="Proteomes" id="UP000290657"/>
    </source>
</evidence>
<feature type="transmembrane region" description="Helical" evidence="5">
    <location>
        <begin position="265"/>
        <end position="289"/>
    </location>
</feature>
<dbReference type="Gene3D" id="1.10.287.950">
    <property type="entry name" value="Methyl-accepting chemotaxis protein"/>
    <property type="match status" value="1"/>
</dbReference>
<dbReference type="PANTHER" id="PTHR43531:SF11">
    <property type="entry name" value="METHYL-ACCEPTING CHEMOTAXIS PROTEIN 3"/>
    <property type="match status" value="1"/>
</dbReference>
<dbReference type="SUPFAM" id="SSF58104">
    <property type="entry name" value="Methyl-accepting chemotaxis protein (MCP) signaling domain"/>
    <property type="match status" value="1"/>
</dbReference>
<reference evidence="7 8" key="1">
    <citation type="submission" date="2017-10" db="EMBL/GenBank/DDBJ databases">
        <title>Genomics of the genus Arcobacter.</title>
        <authorList>
            <person name="Perez-Cataluna A."/>
            <person name="Figueras M.J."/>
        </authorList>
    </citation>
    <scope>NUCLEOTIDE SEQUENCE [LARGE SCALE GENOMIC DNA]</scope>
    <source>
        <strain evidence="7 8">CECT 8987</strain>
    </source>
</reference>
<feature type="transmembrane region" description="Helical" evidence="5">
    <location>
        <begin position="15"/>
        <end position="35"/>
    </location>
</feature>
<comment type="similarity">
    <text evidence="2">Belongs to the methyl-accepting chemotaxis (MCP) protein family.</text>
</comment>
<evidence type="ECO:0000256" key="1">
    <source>
        <dbReference type="ARBA" id="ARBA00022500"/>
    </source>
</evidence>
<keyword evidence="3" id="KW-0807">Transducer</keyword>
<dbReference type="GO" id="GO:0016020">
    <property type="term" value="C:membrane"/>
    <property type="evidence" value="ECO:0007669"/>
    <property type="project" value="InterPro"/>
</dbReference>
<organism evidence="7 8">
    <name type="scientific">Candidatus Marinarcus aquaticus</name>
    <dbReference type="NCBI Taxonomy" id="2044504"/>
    <lineage>
        <taxon>Bacteria</taxon>
        <taxon>Pseudomonadati</taxon>
        <taxon>Campylobacterota</taxon>
        <taxon>Epsilonproteobacteria</taxon>
        <taxon>Campylobacterales</taxon>
        <taxon>Arcobacteraceae</taxon>
        <taxon>Candidatus Marinarcus</taxon>
    </lineage>
</organism>
<evidence type="ECO:0000256" key="5">
    <source>
        <dbReference type="SAM" id="Phobius"/>
    </source>
</evidence>
<keyword evidence="5" id="KW-0472">Membrane</keyword>
<dbReference type="AlphaFoldDB" id="A0A4Q0XV71"/>
<dbReference type="SMART" id="SM00283">
    <property type="entry name" value="MA"/>
    <property type="match status" value="1"/>
</dbReference>
<keyword evidence="4" id="KW-0175">Coiled coil</keyword>
<comment type="caution">
    <text evidence="7">The sequence shown here is derived from an EMBL/GenBank/DDBJ whole genome shotgun (WGS) entry which is preliminary data.</text>
</comment>
<accession>A0A4Q0XV71</accession>
<dbReference type="GO" id="GO:0007165">
    <property type="term" value="P:signal transduction"/>
    <property type="evidence" value="ECO:0007669"/>
    <property type="project" value="UniProtKB-KW"/>
</dbReference>
<feature type="domain" description="Methyl-accepting transducer" evidence="6">
    <location>
        <begin position="456"/>
        <end position="685"/>
    </location>
</feature>
<feature type="coiled-coil region" evidence="4">
    <location>
        <begin position="71"/>
        <end position="105"/>
    </location>
</feature>
<keyword evidence="8" id="KW-1185">Reference proteome</keyword>
<sequence>MKLLHNLSVKAKLRIFSIISVAGFIILIAMMLFMFNSTNAYKSVGNQLLTIKNRVTQLSMNIESYFLTKNLQEYQTSYKQLNQSLNEVTNQMLELDIESDQLKQTQAQIESLNTFFLDIVHDKEQVELYLKQMLENKNAINKIFEKNYDYKLLQFMMKMELYEKNFLINKEIDLDELNVLQIKMRRSIRDSINFTTNKPLQQVIIKALLEYKNLLSNIVELEKSIGKDFNEGKLKNMSELIKSVQHMVTQTTEHIDEHMDEQISLLITVLVTISVVMIAFELMLAFLMFDSISKSLASVKNGLNDFFDFINYKKEHIHKIKVKTKDEFYEMAQEINKNIDTSMKTFENNKEIIHQTNDIIHKISNGFFAYNINFDEIISPDMKQLVASINTMIEQTKNKFNIIITSLENYGEYNFNYQVQQAGLKERLNGDFGSLVASTKLIGNNISEFLAMIMNTGDQLHIDTQKLNETVEKLSSSSENQTLALKNSVQTLQEITQTINKNRENSQQMSNLAQNVSHSASTGYQLATQTATAMNEITNEVSSINEAIEVIDKIAFQTNILSLNAAVEAATAGEAGKGFAVVAQEVRNLATRAADAAKEIKELVEKATQKTQSGKIIAQNMIEGYNDLSAKINDTTALVQELEHSSKIQQQGISKINDDVNILEESVTINNKNAQDISTLSSGITKLSKSLFDAASKSNYNTDVREQVCDVQLVYKTAQLKNDIIKFKNESFTALKLYKNSTLKKPHETSLGLWIKEQEQNKQTFITSNVWKELKKLNTQYNEAVQAYVTHSASKADNDKLIELSSNIEFLTIHIFDKLNEIKVVNCK</sequence>
<name>A0A4Q0XV71_9BACT</name>
<evidence type="ECO:0000256" key="4">
    <source>
        <dbReference type="SAM" id="Coils"/>
    </source>
</evidence>
<evidence type="ECO:0000313" key="7">
    <source>
        <dbReference type="EMBL" id="RXJ60059.1"/>
    </source>
</evidence>
<keyword evidence="5" id="KW-0812">Transmembrane</keyword>
<dbReference type="RefSeq" id="WP_128995376.1">
    <property type="nucleotide sequence ID" value="NZ_PDKN01000002.1"/>
</dbReference>
<keyword evidence="5" id="KW-1133">Transmembrane helix</keyword>
<dbReference type="PROSITE" id="PS50111">
    <property type="entry name" value="CHEMOTAXIS_TRANSDUC_2"/>
    <property type="match status" value="1"/>
</dbReference>
<gene>
    <name evidence="7" type="ORF">CRV04_03340</name>
</gene>
<protein>
    <recommendedName>
        <fullName evidence="6">Methyl-accepting transducer domain-containing protein</fullName>
    </recommendedName>
</protein>
<dbReference type="GO" id="GO:0006935">
    <property type="term" value="P:chemotaxis"/>
    <property type="evidence" value="ECO:0007669"/>
    <property type="project" value="UniProtKB-KW"/>
</dbReference>
<evidence type="ECO:0000256" key="2">
    <source>
        <dbReference type="ARBA" id="ARBA00029447"/>
    </source>
</evidence>
<evidence type="ECO:0000259" key="6">
    <source>
        <dbReference type="PROSITE" id="PS50111"/>
    </source>
</evidence>
<dbReference type="Pfam" id="PF00015">
    <property type="entry name" value="MCPsignal"/>
    <property type="match status" value="1"/>
</dbReference>
<dbReference type="OrthoDB" id="5348717at2"/>
<dbReference type="InterPro" id="IPR051310">
    <property type="entry name" value="MCP_chemotaxis"/>
</dbReference>
<dbReference type="EMBL" id="PDKN01000002">
    <property type="protein sequence ID" value="RXJ60059.1"/>
    <property type="molecule type" value="Genomic_DNA"/>
</dbReference>